<dbReference type="GO" id="GO:0000124">
    <property type="term" value="C:SAGA complex"/>
    <property type="evidence" value="ECO:0007669"/>
    <property type="project" value="InterPro"/>
</dbReference>
<comment type="similarity">
    <text evidence="2">Belongs to the TAF12 family.</text>
</comment>
<organism evidence="11">
    <name type="scientific">Anisakis simplex</name>
    <name type="common">Herring worm</name>
    <dbReference type="NCBI Taxonomy" id="6269"/>
    <lineage>
        <taxon>Eukaryota</taxon>
        <taxon>Metazoa</taxon>
        <taxon>Ecdysozoa</taxon>
        <taxon>Nematoda</taxon>
        <taxon>Chromadorea</taxon>
        <taxon>Rhabditida</taxon>
        <taxon>Spirurina</taxon>
        <taxon>Ascaridomorpha</taxon>
        <taxon>Ascaridoidea</taxon>
        <taxon>Anisakidae</taxon>
        <taxon>Anisakis</taxon>
        <taxon>Anisakis simplex complex</taxon>
    </lineage>
</organism>
<dbReference type="SUPFAM" id="SSF47113">
    <property type="entry name" value="Histone-fold"/>
    <property type="match status" value="1"/>
</dbReference>
<reference evidence="9 10" key="2">
    <citation type="submission" date="2018-11" db="EMBL/GenBank/DDBJ databases">
        <authorList>
            <consortium name="Pathogen Informatics"/>
        </authorList>
    </citation>
    <scope>NUCLEOTIDE SEQUENCE [LARGE SCALE GENOMIC DNA]</scope>
</reference>
<evidence type="ECO:0000256" key="5">
    <source>
        <dbReference type="ARBA" id="ARBA00023163"/>
    </source>
</evidence>
<evidence type="ECO:0000256" key="3">
    <source>
        <dbReference type="ARBA" id="ARBA00017484"/>
    </source>
</evidence>
<feature type="region of interest" description="Disordered" evidence="7">
    <location>
        <begin position="187"/>
        <end position="301"/>
    </location>
</feature>
<dbReference type="GO" id="GO:0046982">
    <property type="term" value="F:protein heterodimerization activity"/>
    <property type="evidence" value="ECO:0007669"/>
    <property type="project" value="InterPro"/>
</dbReference>
<comment type="subcellular location">
    <subcellularLocation>
        <location evidence="1">Nucleus</location>
    </subcellularLocation>
</comment>
<feature type="domain" description="Transcription initiation factor TFIID subunit 12" evidence="8">
    <location>
        <begin position="357"/>
        <end position="423"/>
    </location>
</feature>
<dbReference type="AlphaFoldDB" id="A0A0M3JR01"/>
<evidence type="ECO:0000256" key="2">
    <source>
        <dbReference type="ARBA" id="ARBA00007530"/>
    </source>
</evidence>
<evidence type="ECO:0000256" key="4">
    <source>
        <dbReference type="ARBA" id="ARBA00023015"/>
    </source>
</evidence>
<dbReference type="PANTHER" id="PTHR12264">
    <property type="entry name" value="TRANSCRIPTION INITIATION FACTOR TFIID SUBUNIT 12"/>
    <property type="match status" value="1"/>
</dbReference>
<gene>
    <name evidence="9" type="ORF">ASIM_LOCUS9856</name>
</gene>
<evidence type="ECO:0000313" key="10">
    <source>
        <dbReference type="Proteomes" id="UP000267096"/>
    </source>
</evidence>
<dbReference type="Pfam" id="PF03847">
    <property type="entry name" value="TFIID_20kDa"/>
    <property type="match status" value="1"/>
</dbReference>
<evidence type="ECO:0000259" key="8">
    <source>
        <dbReference type="Pfam" id="PF03847"/>
    </source>
</evidence>
<dbReference type="GO" id="GO:0051123">
    <property type="term" value="P:RNA polymerase II preinitiation complex assembly"/>
    <property type="evidence" value="ECO:0007669"/>
    <property type="project" value="TreeGrafter"/>
</dbReference>
<dbReference type="InterPro" id="IPR003228">
    <property type="entry name" value="TFIID_TAF12_dom"/>
</dbReference>
<dbReference type="Gene3D" id="1.10.20.10">
    <property type="entry name" value="Histone, subunit A"/>
    <property type="match status" value="1"/>
</dbReference>
<sequence length="465" mass="50991">NGRVQQPTDEPRLWSGGNGPLSCYDAEDPSAASITSTAGALKSDECCDALSLIYELAVKHSHIMQGAQIITQQQVMAQVPQQSVMSQVPQQQVMMQSNQQSMQMPTFPTYESTSLSTLQSKITVKSDHIKMSCMRLCLGTSMNIGTSVNMHQMAPQMGVSSMVTQPGVTLMNQSAQMQQQQGFRLMLTSPSSQHQQQSSQSHMMASAMSSQSQLLNQMNQQSQQQHQIVQHSPQIMQHQPTITSQSQSQSQQNSSPGGFGSHLAQGRPPSASYQQGPPIHRLPAPRFPTPSPDNTTHNTNIYRPVMQRGPVTPRLMGQSPAIRQALGHLPSTSSAPCISATTTDRNTPPNSNARILGKDALEAFIKSVDPTETVEEDVSEALIQLVDEFVNDLVDQSAKVAKHRNAPMMEVKDVEYVLEKRFSLFAAPDAPQSGHTAEHSPYTKSPSTEAHRQRMQLIKKFVQKP</sequence>
<feature type="region of interest" description="Disordered" evidence="7">
    <location>
        <begin position="328"/>
        <end position="352"/>
    </location>
</feature>
<dbReference type="OrthoDB" id="2193432at2759"/>
<keyword evidence="4" id="KW-0805">Transcription regulation</keyword>
<feature type="compositionally biased region" description="Low complexity" evidence="7">
    <location>
        <begin position="244"/>
        <end position="255"/>
    </location>
</feature>
<dbReference type="EMBL" id="UYRR01030973">
    <property type="protein sequence ID" value="VDK41881.1"/>
    <property type="molecule type" value="Genomic_DNA"/>
</dbReference>
<feature type="compositionally biased region" description="Polar residues" evidence="7">
    <location>
        <begin position="330"/>
        <end position="352"/>
    </location>
</feature>
<accession>A0A0M3JR01</accession>
<keyword evidence="6" id="KW-0539">Nucleus</keyword>
<dbReference type="GO" id="GO:0003677">
    <property type="term" value="F:DNA binding"/>
    <property type="evidence" value="ECO:0007669"/>
    <property type="project" value="TreeGrafter"/>
</dbReference>
<reference evidence="11" key="1">
    <citation type="submission" date="2016-04" db="UniProtKB">
        <authorList>
            <consortium name="WormBaseParasite"/>
        </authorList>
    </citation>
    <scope>IDENTIFICATION</scope>
</reference>
<dbReference type="WBParaSite" id="ASIM_0001012501-mRNA-1">
    <property type="protein sequence ID" value="ASIM_0001012501-mRNA-1"/>
    <property type="gene ID" value="ASIM_0001012501"/>
</dbReference>
<feature type="region of interest" description="Disordered" evidence="7">
    <location>
        <begin position="1"/>
        <end position="20"/>
    </location>
</feature>
<evidence type="ECO:0000256" key="1">
    <source>
        <dbReference type="ARBA" id="ARBA00004123"/>
    </source>
</evidence>
<dbReference type="Proteomes" id="UP000267096">
    <property type="component" value="Unassembled WGS sequence"/>
</dbReference>
<proteinExistence type="inferred from homology"/>
<dbReference type="GO" id="GO:0005669">
    <property type="term" value="C:transcription factor TFIID complex"/>
    <property type="evidence" value="ECO:0007669"/>
    <property type="project" value="InterPro"/>
</dbReference>
<feature type="compositionally biased region" description="Low complexity" evidence="7">
    <location>
        <begin position="189"/>
        <end position="235"/>
    </location>
</feature>
<dbReference type="InterPro" id="IPR037794">
    <property type="entry name" value="TAF12"/>
</dbReference>
<keyword evidence="5" id="KW-0804">Transcription</keyword>
<evidence type="ECO:0000313" key="11">
    <source>
        <dbReference type="WBParaSite" id="ASIM_0001012501-mRNA-1"/>
    </source>
</evidence>
<name>A0A0M3JR01_ANISI</name>
<evidence type="ECO:0000256" key="6">
    <source>
        <dbReference type="ARBA" id="ARBA00023242"/>
    </source>
</evidence>
<protein>
    <recommendedName>
        <fullName evidence="3">Transcription initiation factor TFIID subunit 12</fullName>
    </recommendedName>
</protein>
<evidence type="ECO:0000313" key="9">
    <source>
        <dbReference type="EMBL" id="VDK41881.1"/>
    </source>
</evidence>
<evidence type="ECO:0000256" key="7">
    <source>
        <dbReference type="SAM" id="MobiDB-lite"/>
    </source>
</evidence>
<feature type="region of interest" description="Disordered" evidence="7">
    <location>
        <begin position="428"/>
        <end position="453"/>
    </location>
</feature>
<keyword evidence="10" id="KW-1185">Reference proteome</keyword>
<feature type="compositionally biased region" description="Polar residues" evidence="7">
    <location>
        <begin position="292"/>
        <end position="301"/>
    </location>
</feature>
<dbReference type="CDD" id="cd07981">
    <property type="entry name" value="HFD_TAF12"/>
    <property type="match status" value="1"/>
</dbReference>
<dbReference type="InterPro" id="IPR009072">
    <property type="entry name" value="Histone-fold"/>
</dbReference>
<dbReference type="GO" id="GO:0017025">
    <property type="term" value="F:TBP-class protein binding"/>
    <property type="evidence" value="ECO:0007669"/>
    <property type="project" value="TreeGrafter"/>
</dbReference>
<dbReference type="PANTHER" id="PTHR12264:SF21">
    <property type="entry name" value="TRANSCRIPTION INITIATION FACTOR TFIID SUBUNIT 12"/>
    <property type="match status" value="1"/>
</dbReference>